<gene>
    <name evidence="6" type="ORF">SAMN05421867_106170</name>
</gene>
<keyword evidence="2 4" id="KW-0238">DNA-binding</keyword>
<feature type="DNA-binding region" description="H-T-H motif" evidence="4">
    <location>
        <begin position="42"/>
        <end position="61"/>
    </location>
</feature>
<evidence type="ECO:0000256" key="3">
    <source>
        <dbReference type="ARBA" id="ARBA00023163"/>
    </source>
</evidence>
<organism evidence="6 7">
    <name type="scientific">Cellulomonas marina</name>
    <dbReference type="NCBI Taxonomy" id="988821"/>
    <lineage>
        <taxon>Bacteria</taxon>
        <taxon>Bacillati</taxon>
        <taxon>Actinomycetota</taxon>
        <taxon>Actinomycetes</taxon>
        <taxon>Micrococcales</taxon>
        <taxon>Cellulomonadaceae</taxon>
        <taxon>Cellulomonas</taxon>
    </lineage>
</organism>
<dbReference type="InterPro" id="IPR009057">
    <property type="entry name" value="Homeodomain-like_sf"/>
</dbReference>
<name>A0A1I0Y6M5_9CELL</name>
<dbReference type="InterPro" id="IPR001647">
    <property type="entry name" value="HTH_TetR"/>
</dbReference>
<keyword evidence="3" id="KW-0804">Transcription</keyword>
<dbReference type="AlphaFoldDB" id="A0A1I0Y6M5"/>
<dbReference type="SUPFAM" id="SSF46689">
    <property type="entry name" value="Homeodomain-like"/>
    <property type="match status" value="1"/>
</dbReference>
<protein>
    <submittedName>
        <fullName evidence="6">DNA-binding transcriptional regulator, AcrR family</fullName>
    </submittedName>
</protein>
<dbReference type="Proteomes" id="UP000199012">
    <property type="component" value="Unassembled WGS sequence"/>
</dbReference>
<keyword evidence="1" id="KW-0805">Transcription regulation</keyword>
<reference evidence="6 7" key="1">
    <citation type="submission" date="2016-10" db="EMBL/GenBank/DDBJ databases">
        <authorList>
            <person name="de Groot N.N."/>
        </authorList>
    </citation>
    <scope>NUCLEOTIDE SEQUENCE [LARGE SCALE GENOMIC DNA]</scope>
    <source>
        <strain evidence="6 7">CGMCC 4.6945</strain>
    </source>
</reference>
<dbReference type="GO" id="GO:0003700">
    <property type="term" value="F:DNA-binding transcription factor activity"/>
    <property type="evidence" value="ECO:0007669"/>
    <property type="project" value="TreeGrafter"/>
</dbReference>
<dbReference type="Pfam" id="PF00440">
    <property type="entry name" value="TetR_N"/>
    <property type="match status" value="1"/>
</dbReference>
<dbReference type="GO" id="GO:0000976">
    <property type="term" value="F:transcription cis-regulatory region binding"/>
    <property type="evidence" value="ECO:0007669"/>
    <property type="project" value="TreeGrafter"/>
</dbReference>
<dbReference type="PROSITE" id="PS50977">
    <property type="entry name" value="HTH_TETR_2"/>
    <property type="match status" value="1"/>
</dbReference>
<feature type="domain" description="HTH tetR-type" evidence="5">
    <location>
        <begin position="19"/>
        <end position="79"/>
    </location>
</feature>
<evidence type="ECO:0000259" key="5">
    <source>
        <dbReference type="PROSITE" id="PS50977"/>
    </source>
</evidence>
<evidence type="ECO:0000313" key="6">
    <source>
        <dbReference type="EMBL" id="SFB08108.1"/>
    </source>
</evidence>
<dbReference type="STRING" id="988821.SAMN05421867_106170"/>
<evidence type="ECO:0000256" key="1">
    <source>
        <dbReference type="ARBA" id="ARBA00023015"/>
    </source>
</evidence>
<dbReference type="PANTHER" id="PTHR30055:SF234">
    <property type="entry name" value="HTH-TYPE TRANSCRIPTIONAL REGULATOR BETI"/>
    <property type="match status" value="1"/>
</dbReference>
<dbReference type="RefSeq" id="WP_090032393.1">
    <property type="nucleotide sequence ID" value="NZ_BONM01000021.1"/>
</dbReference>
<dbReference type="PANTHER" id="PTHR30055">
    <property type="entry name" value="HTH-TYPE TRANSCRIPTIONAL REGULATOR RUTR"/>
    <property type="match status" value="1"/>
</dbReference>
<dbReference type="OrthoDB" id="8688418at2"/>
<keyword evidence="7" id="KW-1185">Reference proteome</keyword>
<evidence type="ECO:0000256" key="2">
    <source>
        <dbReference type="ARBA" id="ARBA00023125"/>
    </source>
</evidence>
<dbReference type="Gene3D" id="1.10.357.10">
    <property type="entry name" value="Tetracycline Repressor, domain 2"/>
    <property type="match status" value="1"/>
</dbReference>
<dbReference type="InterPro" id="IPR050109">
    <property type="entry name" value="HTH-type_TetR-like_transc_reg"/>
</dbReference>
<accession>A0A1I0Y6M5</accession>
<evidence type="ECO:0000313" key="7">
    <source>
        <dbReference type="Proteomes" id="UP000199012"/>
    </source>
</evidence>
<evidence type="ECO:0000256" key="4">
    <source>
        <dbReference type="PROSITE-ProRule" id="PRU00335"/>
    </source>
</evidence>
<sequence length="235" mass="24235">MDDGPRERRVPDRRVAHRARTHQAILDAAGALMVETGGTRFSVDRLAAEAGVARRTVFNHFDSRADVVTAVGAQAFREVLDGLVGDDAPSPPAGHDDPRRAVAADLAAALRRADLVGPMAALTRGLGITAATAGSAAGVPPQQAVLLLRALVEVGDGLAAALVRRHPRADPLDVELAVGALTSGLVVLHRHWLAGAAASDDAAGRAAWARLVEHLASTLLVTPAPPAAPAPRQTP</sequence>
<proteinExistence type="predicted"/>
<dbReference type="EMBL" id="FOKA01000006">
    <property type="protein sequence ID" value="SFB08108.1"/>
    <property type="molecule type" value="Genomic_DNA"/>
</dbReference>
<dbReference type="PRINTS" id="PR00455">
    <property type="entry name" value="HTHTETR"/>
</dbReference>